<sequence>MRRNRAVKTGLALSTGLIAAAALAAPAQADPIDPSFLSSLGAAGVNVGDPAATTALGQSVCPMLTAPAGTAASTYATVSGDSGMDPEMAQTFTEIAVDAYCPQMLSQLANGQVPDFSQIPGLGGTGSGGGFAIPAIPGLPAGIPVVGGR</sequence>
<dbReference type="Proteomes" id="UP001519535">
    <property type="component" value="Unassembled WGS sequence"/>
</dbReference>
<organism evidence="3 4">
    <name type="scientific">Mycolicibacter acidiphilus</name>
    <dbReference type="NCBI Taxonomy" id="2835306"/>
    <lineage>
        <taxon>Bacteria</taxon>
        <taxon>Bacillati</taxon>
        <taxon>Actinomycetota</taxon>
        <taxon>Actinomycetes</taxon>
        <taxon>Mycobacteriales</taxon>
        <taxon>Mycobacteriaceae</taxon>
        <taxon>Mycolicibacter</taxon>
    </lineage>
</organism>
<feature type="domain" description="DUF732" evidence="2">
    <location>
        <begin position="33"/>
        <end position="103"/>
    </location>
</feature>
<dbReference type="EMBL" id="JAHCLR010000018">
    <property type="protein sequence ID" value="MBS9534072.1"/>
    <property type="molecule type" value="Genomic_DNA"/>
</dbReference>
<proteinExistence type="predicted"/>
<feature type="signal peptide" evidence="1">
    <location>
        <begin position="1"/>
        <end position="29"/>
    </location>
</feature>
<evidence type="ECO:0000313" key="4">
    <source>
        <dbReference type="Proteomes" id="UP001519535"/>
    </source>
</evidence>
<comment type="caution">
    <text evidence="3">The sequence shown here is derived from an EMBL/GenBank/DDBJ whole genome shotgun (WGS) entry which is preliminary data.</text>
</comment>
<feature type="chain" id="PRO_5047251879" evidence="1">
    <location>
        <begin position="30"/>
        <end position="149"/>
    </location>
</feature>
<dbReference type="RefSeq" id="WP_214092949.1">
    <property type="nucleotide sequence ID" value="NZ_JAHCLR010000018.1"/>
</dbReference>
<accession>A0ABS5RJ88</accession>
<name>A0ABS5RJ88_9MYCO</name>
<reference evidence="3 4" key="1">
    <citation type="submission" date="2021-05" db="EMBL/GenBank/DDBJ databases">
        <title>Mycobacterium acidophilum sp. nov., an extremely acid-tolerant member of the genus Mycobacterium.</title>
        <authorList>
            <person name="Xia J."/>
        </authorList>
    </citation>
    <scope>NUCLEOTIDE SEQUENCE [LARGE SCALE GENOMIC DNA]</scope>
    <source>
        <strain evidence="3 4">M1</strain>
    </source>
</reference>
<protein>
    <submittedName>
        <fullName evidence="3">DUF732 domain-containing protein</fullName>
    </submittedName>
</protein>
<keyword evidence="1" id="KW-0732">Signal</keyword>
<evidence type="ECO:0000256" key="1">
    <source>
        <dbReference type="SAM" id="SignalP"/>
    </source>
</evidence>
<dbReference type="Pfam" id="PF05305">
    <property type="entry name" value="DUF732"/>
    <property type="match status" value="1"/>
</dbReference>
<gene>
    <name evidence="3" type="ORF">KIH27_10800</name>
</gene>
<dbReference type="InterPro" id="IPR007969">
    <property type="entry name" value="DUF732"/>
</dbReference>
<evidence type="ECO:0000259" key="2">
    <source>
        <dbReference type="Pfam" id="PF05305"/>
    </source>
</evidence>
<evidence type="ECO:0000313" key="3">
    <source>
        <dbReference type="EMBL" id="MBS9534072.1"/>
    </source>
</evidence>
<keyword evidence="4" id="KW-1185">Reference proteome</keyword>